<evidence type="ECO:0000256" key="1">
    <source>
        <dbReference type="ARBA" id="ARBA00004429"/>
    </source>
</evidence>
<feature type="transmembrane region" description="Helical" evidence="7">
    <location>
        <begin position="451"/>
        <end position="472"/>
    </location>
</feature>
<keyword evidence="2" id="KW-0813">Transport</keyword>
<feature type="transmembrane region" description="Helical" evidence="7">
    <location>
        <begin position="356"/>
        <end position="375"/>
    </location>
</feature>
<feature type="transmembrane region" description="Helical" evidence="7">
    <location>
        <begin position="136"/>
        <end position="158"/>
    </location>
</feature>
<evidence type="ECO:0000313" key="8">
    <source>
        <dbReference type="EMBL" id="TPE49575.1"/>
    </source>
</evidence>
<dbReference type="PANTHER" id="PTHR43549">
    <property type="entry name" value="MULTIDRUG RESISTANCE PROTEIN YPNP-RELATED"/>
    <property type="match status" value="1"/>
</dbReference>
<feature type="transmembrane region" description="Helical" evidence="7">
    <location>
        <begin position="178"/>
        <end position="201"/>
    </location>
</feature>
<dbReference type="GO" id="GO:0005886">
    <property type="term" value="C:plasma membrane"/>
    <property type="evidence" value="ECO:0007669"/>
    <property type="project" value="UniProtKB-SubCell"/>
</dbReference>
<evidence type="ECO:0000256" key="5">
    <source>
        <dbReference type="ARBA" id="ARBA00022989"/>
    </source>
</evidence>
<feature type="transmembrane region" description="Helical" evidence="7">
    <location>
        <begin position="92"/>
        <end position="115"/>
    </location>
</feature>
<dbReference type="PANTHER" id="PTHR43549:SF3">
    <property type="entry name" value="MULTIDRUG RESISTANCE PROTEIN YPNP-RELATED"/>
    <property type="match status" value="1"/>
</dbReference>
<feature type="transmembrane region" description="Helical" evidence="7">
    <location>
        <begin position="307"/>
        <end position="326"/>
    </location>
</feature>
<dbReference type="Proteomes" id="UP000319255">
    <property type="component" value="Unassembled WGS sequence"/>
</dbReference>
<keyword evidence="9" id="KW-1185">Reference proteome</keyword>
<accession>A0A501WML6</accession>
<dbReference type="InterPro" id="IPR052031">
    <property type="entry name" value="Membrane_Transporter-Flippase"/>
</dbReference>
<keyword evidence="4 7" id="KW-0812">Transmembrane</keyword>
<dbReference type="OrthoDB" id="7718525at2"/>
<reference evidence="8 9" key="1">
    <citation type="submission" date="2019-06" db="EMBL/GenBank/DDBJ databases">
        <title>A novel bacterium of genus Amaricoccus, isolated from marine sediment.</title>
        <authorList>
            <person name="Huang H."/>
            <person name="Mo K."/>
            <person name="Hu Y."/>
        </authorList>
    </citation>
    <scope>NUCLEOTIDE SEQUENCE [LARGE SCALE GENOMIC DNA]</scope>
    <source>
        <strain evidence="8 9">HB172011</strain>
    </source>
</reference>
<dbReference type="InterPro" id="IPR002528">
    <property type="entry name" value="MATE_fam"/>
</dbReference>
<organism evidence="8 9">
    <name type="scientific">Amaricoccus solimangrovi</name>
    <dbReference type="NCBI Taxonomy" id="2589815"/>
    <lineage>
        <taxon>Bacteria</taxon>
        <taxon>Pseudomonadati</taxon>
        <taxon>Pseudomonadota</taxon>
        <taxon>Alphaproteobacteria</taxon>
        <taxon>Rhodobacterales</taxon>
        <taxon>Paracoccaceae</taxon>
        <taxon>Amaricoccus</taxon>
    </lineage>
</organism>
<keyword evidence="5 7" id="KW-1133">Transmembrane helix</keyword>
<dbReference type="AlphaFoldDB" id="A0A501WML6"/>
<dbReference type="PIRSF" id="PIRSF006603">
    <property type="entry name" value="DinF"/>
    <property type="match status" value="1"/>
</dbReference>
<feature type="transmembrane region" description="Helical" evidence="7">
    <location>
        <begin position="208"/>
        <end position="231"/>
    </location>
</feature>
<evidence type="ECO:0000256" key="4">
    <source>
        <dbReference type="ARBA" id="ARBA00022692"/>
    </source>
</evidence>
<dbReference type="NCBIfam" id="TIGR00797">
    <property type="entry name" value="matE"/>
    <property type="match status" value="1"/>
</dbReference>
<comment type="subcellular location">
    <subcellularLocation>
        <location evidence="1">Cell inner membrane</location>
        <topology evidence="1">Multi-pass membrane protein</topology>
    </subcellularLocation>
</comment>
<comment type="caution">
    <text evidence="8">The sequence shown here is derived from an EMBL/GenBank/DDBJ whole genome shotgun (WGS) entry which is preliminary data.</text>
</comment>
<keyword evidence="6 7" id="KW-0472">Membrane</keyword>
<name>A0A501WML6_9RHOB</name>
<evidence type="ECO:0000256" key="6">
    <source>
        <dbReference type="ARBA" id="ARBA00023136"/>
    </source>
</evidence>
<evidence type="ECO:0000313" key="9">
    <source>
        <dbReference type="Proteomes" id="UP000319255"/>
    </source>
</evidence>
<evidence type="ECO:0000256" key="2">
    <source>
        <dbReference type="ARBA" id="ARBA00022448"/>
    </source>
</evidence>
<feature type="transmembrane region" description="Helical" evidence="7">
    <location>
        <begin position="387"/>
        <end position="412"/>
    </location>
</feature>
<gene>
    <name evidence="8" type="ORF">FJM51_14440</name>
</gene>
<feature type="transmembrane region" description="Helical" evidence="7">
    <location>
        <begin position="424"/>
        <end position="445"/>
    </location>
</feature>
<evidence type="ECO:0000256" key="3">
    <source>
        <dbReference type="ARBA" id="ARBA00022475"/>
    </source>
</evidence>
<feature type="transmembrane region" description="Helical" evidence="7">
    <location>
        <begin position="278"/>
        <end position="301"/>
    </location>
</feature>
<dbReference type="InterPro" id="IPR048279">
    <property type="entry name" value="MdtK-like"/>
</dbReference>
<keyword evidence="3" id="KW-1003">Cell membrane</keyword>
<sequence length="486" mass="49233">MSVSVKALGLWTNRRRGNSPPRENFPRTGEFRRPAIVLPDDKETAMAEIDLSDPRLGRLIWRLGLPAMAGLSLNAAHQVADAFFVGRLGAEALAVLALLAPVGGLTVALGVGLGTGAASALARALGAGEPTEARRVAGTALAAGGAVALLALATLLASRDAALALLAMPDALTGAARGYYPVLALTLGLGTVQIVCDFVAIGRGDSRFSLGTLALCFGLNILLDPVFIFALGLGLPGAAWATLTAQLVTLAVWAGYFRAPARRPLRGSPALLARILRVGLPEAGSVAITTFGMMALLRLAAGIGGEAALAGFGIALRLVLVVTLPLEGFAIGAQPVLAHAFGAGQPERAGRALRRLVLVACGVSGTLALGFALSAERLAGLMSRDPAVIAAASAALLCLAPALPAMALRVIAQICLQAMARARMAAVLGLAPMGWLLWPVLGLTLPRLGVTALPLSITLAALGAALLAGAVLRRAAFPPAPVGAFG</sequence>
<proteinExistence type="predicted"/>
<dbReference type="GO" id="GO:0042910">
    <property type="term" value="F:xenobiotic transmembrane transporter activity"/>
    <property type="evidence" value="ECO:0007669"/>
    <property type="project" value="InterPro"/>
</dbReference>
<dbReference type="EMBL" id="VFRP01000014">
    <property type="protein sequence ID" value="TPE49575.1"/>
    <property type="molecule type" value="Genomic_DNA"/>
</dbReference>
<evidence type="ECO:0000256" key="7">
    <source>
        <dbReference type="SAM" id="Phobius"/>
    </source>
</evidence>
<protein>
    <submittedName>
        <fullName evidence="8">MATE family efflux transporter</fullName>
    </submittedName>
</protein>
<dbReference type="GO" id="GO:0015297">
    <property type="term" value="F:antiporter activity"/>
    <property type="evidence" value="ECO:0007669"/>
    <property type="project" value="InterPro"/>
</dbReference>
<dbReference type="Pfam" id="PF01554">
    <property type="entry name" value="MatE"/>
    <property type="match status" value="2"/>
</dbReference>
<feature type="transmembrane region" description="Helical" evidence="7">
    <location>
        <begin position="237"/>
        <end position="257"/>
    </location>
</feature>